<evidence type="ECO:0000256" key="3">
    <source>
        <dbReference type="ARBA" id="ARBA00022737"/>
    </source>
</evidence>
<dbReference type="PROSITE" id="PS00101">
    <property type="entry name" value="HEXAPEP_TRANSFERASES"/>
    <property type="match status" value="1"/>
</dbReference>
<evidence type="ECO:0000313" key="7">
    <source>
        <dbReference type="Proteomes" id="UP000606396"/>
    </source>
</evidence>
<dbReference type="Gene3D" id="2.160.10.10">
    <property type="entry name" value="Hexapeptide repeat proteins"/>
    <property type="match status" value="1"/>
</dbReference>
<dbReference type="InterPro" id="IPR001451">
    <property type="entry name" value="Hexapep"/>
</dbReference>
<keyword evidence="4" id="KW-0220">Diaminopimelate biosynthesis</keyword>
<keyword evidence="3" id="KW-0677">Repeat</keyword>
<dbReference type="InterPro" id="IPR050179">
    <property type="entry name" value="Trans_hexapeptide_repeat"/>
</dbReference>
<dbReference type="EMBL" id="JACJTC010000001">
    <property type="protein sequence ID" value="MBD2609685.1"/>
    <property type="molecule type" value="Genomic_DNA"/>
</dbReference>
<protein>
    <submittedName>
        <fullName evidence="6">Acyltransferase</fullName>
    </submittedName>
</protein>
<reference evidence="6 7" key="1">
    <citation type="journal article" date="2020" name="ISME J.">
        <title>Comparative genomics reveals insights into cyanobacterial evolution and habitat adaptation.</title>
        <authorList>
            <person name="Chen M.Y."/>
            <person name="Teng W.K."/>
            <person name="Zhao L."/>
            <person name="Hu C.X."/>
            <person name="Zhou Y.K."/>
            <person name="Han B.P."/>
            <person name="Song L.R."/>
            <person name="Shu W.S."/>
        </authorList>
    </citation>
    <scope>NUCLEOTIDE SEQUENCE [LARGE SCALE GENOMIC DNA]</scope>
    <source>
        <strain evidence="6 7">FACHB-252</strain>
    </source>
</reference>
<dbReference type="Pfam" id="PF00132">
    <property type="entry name" value="Hexapep"/>
    <property type="match status" value="1"/>
</dbReference>
<name>A0ABR8H390_NOSPU</name>
<dbReference type="PANTHER" id="PTHR43300">
    <property type="entry name" value="ACETYLTRANSFERASE"/>
    <property type="match status" value="1"/>
</dbReference>
<dbReference type="CDD" id="cd04647">
    <property type="entry name" value="LbH_MAT_like"/>
    <property type="match status" value="1"/>
</dbReference>
<evidence type="ECO:0000256" key="4">
    <source>
        <dbReference type="ARBA" id="ARBA00022915"/>
    </source>
</evidence>
<evidence type="ECO:0000256" key="2">
    <source>
        <dbReference type="ARBA" id="ARBA00022679"/>
    </source>
</evidence>
<dbReference type="InterPro" id="IPR018357">
    <property type="entry name" value="Hexapep_transf_CS"/>
</dbReference>
<dbReference type="Proteomes" id="UP000606396">
    <property type="component" value="Unassembled WGS sequence"/>
</dbReference>
<dbReference type="InterPro" id="IPR011004">
    <property type="entry name" value="Trimer_LpxA-like_sf"/>
</dbReference>
<dbReference type="SUPFAM" id="SSF51161">
    <property type="entry name" value="Trimeric LpxA-like enzymes"/>
    <property type="match status" value="1"/>
</dbReference>
<evidence type="ECO:0000313" key="6">
    <source>
        <dbReference type="EMBL" id="MBD2609685.1"/>
    </source>
</evidence>
<evidence type="ECO:0000256" key="5">
    <source>
        <dbReference type="ARBA" id="ARBA00023154"/>
    </source>
</evidence>
<keyword evidence="7" id="KW-1185">Reference proteome</keyword>
<sequence>MSDPGQTKIVKAVHGLQAQKLDPDFEIQLAEYLRSQYEQKPLIELYARFATSDSDFDGLMRRAIWRAVARKFGHNVRIGNGVGFKHLETFEIGNQVFIGSQSYIQGRFDGTCIIGNHVWIGPQSYFDARNLIIEDYVGWGPGAKVLGSAHTGLPIDVPIIQTDLEIKSVKVETGADIGMNAVILPGVIIGKGSIVGAGAVVTKDVQPFAIVAGVPAKFLRWREGYEPSEEEYAK</sequence>
<accession>A0ABR8H390</accession>
<comment type="caution">
    <text evidence="6">The sequence shown here is derived from an EMBL/GenBank/DDBJ whole genome shotgun (WGS) entry which is preliminary data.</text>
</comment>
<dbReference type="RefSeq" id="WP_190947822.1">
    <property type="nucleotide sequence ID" value="NZ_JACJTC010000001.1"/>
</dbReference>
<evidence type="ECO:0000256" key="1">
    <source>
        <dbReference type="ARBA" id="ARBA00022605"/>
    </source>
</evidence>
<dbReference type="GO" id="GO:0016746">
    <property type="term" value="F:acyltransferase activity"/>
    <property type="evidence" value="ECO:0007669"/>
    <property type="project" value="UniProtKB-KW"/>
</dbReference>
<proteinExistence type="predicted"/>
<keyword evidence="1" id="KW-0028">Amino-acid biosynthesis</keyword>
<keyword evidence="5" id="KW-0457">Lysine biosynthesis</keyword>
<gene>
    <name evidence="6" type="ORF">H6G94_00090</name>
</gene>
<organism evidence="6 7">
    <name type="scientific">Nostoc punctiforme FACHB-252</name>
    <dbReference type="NCBI Taxonomy" id="1357509"/>
    <lineage>
        <taxon>Bacteria</taxon>
        <taxon>Bacillati</taxon>
        <taxon>Cyanobacteriota</taxon>
        <taxon>Cyanophyceae</taxon>
        <taxon>Nostocales</taxon>
        <taxon>Nostocaceae</taxon>
        <taxon>Nostoc</taxon>
    </lineage>
</organism>
<keyword evidence="2" id="KW-0808">Transferase</keyword>
<dbReference type="PANTHER" id="PTHR43300:SF10">
    <property type="entry name" value="2,3,4,5-TETRAHYDROPYRIDINE-2,6-DICARBOXYLATE N-ACETYLTRANSFERASE"/>
    <property type="match status" value="1"/>
</dbReference>
<keyword evidence="6" id="KW-0012">Acyltransferase</keyword>